<keyword evidence="2" id="KW-0413">Isomerase</keyword>
<dbReference type="GO" id="GO:0016791">
    <property type="term" value="F:phosphatase activity"/>
    <property type="evidence" value="ECO:0007669"/>
    <property type="project" value="TreeGrafter"/>
</dbReference>
<evidence type="ECO:0000256" key="1">
    <source>
        <dbReference type="ARBA" id="ARBA00023152"/>
    </source>
</evidence>
<evidence type="ECO:0008006" key="7">
    <source>
        <dbReference type="Google" id="ProtNLM"/>
    </source>
</evidence>
<comment type="caution">
    <text evidence="5">The sequence shown here is derived from an EMBL/GenBank/DDBJ whole genome shotgun (WGS) entry which is preliminary data.</text>
</comment>
<dbReference type="InterPro" id="IPR013078">
    <property type="entry name" value="His_Pase_superF_clade-1"/>
</dbReference>
<dbReference type="GO" id="GO:0005737">
    <property type="term" value="C:cytoplasm"/>
    <property type="evidence" value="ECO:0007669"/>
    <property type="project" value="TreeGrafter"/>
</dbReference>
<feature type="active site" description="Proton donor/acceptor" evidence="3">
    <location>
        <position position="81"/>
    </location>
</feature>
<sequence>MPTRLILIRHGETSWNLQKRYLGRADIGLNDKGIKQARSLGRRLGKEKIHKVYSSDARRALKFAGIAFKGLTITKAPGLKEMDFGIFEGMTYEQIMRKYPEIYSNWLRSPFKTVIPEGEDLNDFRKRVMKIFKKIIALNRNKTFVIVTHAGPIRVIIGDILKPGSIWDRTPDLAGINIIEFKKREAKNGKTYIYFRRGEKRKKPVCRKTGYGEGY</sequence>
<feature type="active site" description="Tele-phosphohistidine intermediate" evidence="3">
    <location>
        <position position="10"/>
    </location>
</feature>
<dbReference type="PANTHER" id="PTHR48100:SF1">
    <property type="entry name" value="HISTIDINE PHOSPHATASE FAMILY PROTEIN-RELATED"/>
    <property type="match status" value="1"/>
</dbReference>
<dbReference type="GO" id="GO:0006003">
    <property type="term" value="P:fructose 2,6-bisphosphate metabolic process"/>
    <property type="evidence" value="ECO:0007669"/>
    <property type="project" value="InterPro"/>
</dbReference>
<dbReference type="EMBL" id="PEWV01000041">
    <property type="protein sequence ID" value="PIU41629.1"/>
    <property type="molecule type" value="Genomic_DNA"/>
</dbReference>
<dbReference type="InterPro" id="IPR003094">
    <property type="entry name" value="6Pfruct_kin"/>
</dbReference>
<dbReference type="InterPro" id="IPR029033">
    <property type="entry name" value="His_PPase_superfam"/>
</dbReference>
<dbReference type="SMART" id="SM00855">
    <property type="entry name" value="PGAM"/>
    <property type="match status" value="1"/>
</dbReference>
<feature type="binding site" evidence="4">
    <location>
        <begin position="9"/>
        <end position="16"/>
    </location>
    <ligand>
        <name>substrate</name>
    </ligand>
</feature>
<evidence type="ECO:0000256" key="4">
    <source>
        <dbReference type="PIRSR" id="PIRSR613078-2"/>
    </source>
</evidence>
<evidence type="ECO:0000313" key="6">
    <source>
        <dbReference type="Proteomes" id="UP000230052"/>
    </source>
</evidence>
<dbReference type="Gene3D" id="3.40.50.1240">
    <property type="entry name" value="Phosphoglycerate mutase-like"/>
    <property type="match status" value="1"/>
</dbReference>
<dbReference type="Proteomes" id="UP000230052">
    <property type="component" value="Unassembled WGS sequence"/>
</dbReference>
<evidence type="ECO:0000256" key="3">
    <source>
        <dbReference type="PIRSR" id="PIRSR613078-1"/>
    </source>
</evidence>
<dbReference type="AlphaFoldDB" id="A0A2J0KV31"/>
<reference evidence="5 6" key="1">
    <citation type="submission" date="2017-09" db="EMBL/GenBank/DDBJ databases">
        <title>Depth-based differentiation of microbial function through sediment-hosted aquifers and enrichment of novel symbionts in the deep terrestrial subsurface.</title>
        <authorList>
            <person name="Probst A.J."/>
            <person name="Ladd B."/>
            <person name="Jarett J.K."/>
            <person name="Geller-Mcgrath D.E."/>
            <person name="Sieber C.M."/>
            <person name="Emerson J.B."/>
            <person name="Anantharaman K."/>
            <person name="Thomas B.C."/>
            <person name="Malmstrom R."/>
            <person name="Stieglmeier M."/>
            <person name="Klingl A."/>
            <person name="Woyke T."/>
            <person name="Ryan C.M."/>
            <person name="Banfield J.F."/>
        </authorList>
    </citation>
    <scope>NUCLEOTIDE SEQUENCE [LARGE SCALE GENOMIC DNA]</scope>
    <source>
        <strain evidence="5">CG07_land_8_20_14_0_80_42_15</strain>
    </source>
</reference>
<evidence type="ECO:0000256" key="2">
    <source>
        <dbReference type="ARBA" id="ARBA00023235"/>
    </source>
</evidence>
<proteinExistence type="predicted"/>
<dbReference type="SUPFAM" id="SSF53254">
    <property type="entry name" value="Phosphoglycerate mutase-like"/>
    <property type="match status" value="1"/>
</dbReference>
<feature type="binding site" evidence="4">
    <location>
        <position position="59"/>
    </location>
    <ligand>
        <name>substrate</name>
    </ligand>
</feature>
<dbReference type="Pfam" id="PF00300">
    <property type="entry name" value="His_Phos_1"/>
    <property type="match status" value="1"/>
</dbReference>
<accession>A0A2J0KV31</accession>
<dbReference type="GO" id="GO:0005524">
    <property type="term" value="F:ATP binding"/>
    <property type="evidence" value="ECO:0007669"/>
    <property type="project" value="InterPro"/>
</dbReference>
<organism evidence="5 6">
    <name type="scientific">Candidatus Aquitaenariimonas noxiae</name>
    <dbReference type="NCBI Taxonomy" id="1974741"/>
    <lineage>
        <taxon>Bacteria</taxon>
        <taxon>Pseudomonadati</taxon>
        <taxon>Candidatus Omnitrophota</taxon>
        <taxon>Candidatus Aquitaenariimonas</taxon>
    </lineage>
</organism>
<dbReference type="InterPro" id="IPR001345">
    <property type="entry name" value="PG/BPGM_mutase_AS"/>
</dbReference>
<gene>
    <name evidence="5" type="ORF">COS99_04340</name>
</gene>
<dbReference type="PRINTS" id="PR00991">
    <property type="entry name" value="6PFRUCTKNASE"/>
</dbReference>
<evidence type="ECO:0000313" key="5">
    <source>
        <dbReference type="EMBL" id="PIU41629.1"/>
    </source>
</evidence>
<dbReference type="InterPro" id="IPR050275">
    <property type="entry name" value="PGM_Phosphatase"/>
</dbReference>
<protein>
    <recommendedName>
        <fullName evidence="7">Alpha-ribazole phosphatase</fullName>
    </recommendedName>
</protein>
<name>A0A2J0KV31_9BACT</name>
<dbReference type="PROSITE" id="PS00175">
    <property type="entry name" value="PG_MUTASE"/>
    <property type="match status" value="1"/>
</dbReference>
<dbReference type="CDD" id="cd07067">
    <property type="entry name" value="HP_PGM_like"/>
    <property type="match status" value="1"/>
</dbReference>
<dbReference type="PANTHER" id="PTHR48100">
    <property type="entry name" value="BROAD-SPECIFICITY PHOSPHATASE YOR283W-RELATED"/>
    <property type="match status" value="1"/>
</dbReference>
<keyword evidence="1" id="KW-0324">Glycolysis</keyword>